<proteinExistence type="inferred from homology"/>
<sequence length="352" mass="39403">MKLSIALTAGLVASATAAPTIGAIFDKILNKLSLDQIAKIRGGRYIGTATDVWIMEQDAPYKKITTSNEYSVWTPENTMKWETLQPQQGAFNFTEADKLVSLARKTGKKVRGHTLVWHSQLAPWVEAGNFSPAELKKITKNHVQTVARHFRGKIFHWDVVNEVFNEDGTLRDSVFSRAFGEDFIEWAFRWAHEADPHAKLYITDYNFEGDTPKTKAVTALVRKLKKKGVPVHGIGAQGHFILGNLDGEGMKRTWKTWSDDLKVDVAIAELDIRIPMPATPEKLAAQAADYETVTKNCLAVKRCVGITFWQWTDKYSWVPGVFTGEGAPLPYDEDLKRKPAFDAVKKVLVAGK</sequence>
<dbReference type="PANTHER" id="PTHR31490">
    <property type="entry name" value="GLYCOSYL HYDROLASE"/>
    <property type="match status" value="1"/>
</dbReference>
<dbReference type="GO" id="GO:0031176">
    <property type="term" value="F:endo-1,4-beta-xylanase activity"/>
    <property type="evidence" value="ECO:0007669"/>
    <property type="project" value="UniProtKB-EC"/>
</dbReference>
<name>A0A3N4I902_ASCIM</name>
<evidence type="ECO:0000256" key="7">
    <source>
        <dbReference type="ARBA" id="ARBA00023295"/>
    </source>
</evidence>
<evidence type="ECO:0000256" key="3">
    <source>
        <dbReference type="ARBA" id="ARBA00022651"/>
    </source>
</evidence>
<reference evidence="12 13" key="1">
    <citation type="journal article" date="2018" name="Nat. Ecol. Evol.">
        <title>Pezizomycetes genomes reveal the molecular basis of ectomycorrhizal truffle lifestyle.</title>
        <authorList>
            <person name="Murat C."/>
            <person name="Payen T."/>
            <person name="Noel B."/>
            <person name="Kuo A."/>
            <person name="Morin E."/>
            <person name="Chen J."/>
            <person name="Kohler A."/>
            <person name="Krizsan K."/>
            <person name="Balestrini R."/>
            <person name="Da Silva C."/>
            <person name="Montanini B."/>
            <person name="Hainaut M."/>
            <person name="Levati E."/>
            <person name="Barry K.W."/>
            <person name="Belfiori B."/>
            <person name="Cichocki N."/>
            <person name="Clum A."/>
            <person name="Dockter R.B."/>
            <person name="Fauchery L."/>
            <person name="Guy J."/>
            <person name="Iotti M."/>
            <person name="Le Tacon F."/>
            <person name="Lindquist E.A."/>
            <person name="Lipzen A."/>
            <person name="Malagnac F."/>
            <person name="Mello A."/>
            <person name="Molinier V."/>
            <person name="Miyauchi S."/>
            <person name="Poulain J."/>
            <person name="Riccioni C."/>
            <person name="Rubini A."/>
            <person name="Sitrit Y."/>
            <person name="Splivallo R."/>
            <person name="Traeger S."/>
            <person name="Wang M."/>
            <person name="Zifcakova L."/>
            <person name="Wipf D."/>
            <person name="Zambonelli A."/>
            <person name="Paolocci F."/>
            <person name="Nowrousian M."/>
            <person name="Ottonello S."/>
            <person name="Baldrian P."/>
            <person name="Spatafora J.W."/>
            <person name="Henrissat B."/>
            <person name="Nagy L.G."/>
            <person name="Aury J.M."/>
            <person name="Wincker P."/>
            <person name="Grigoriev I.V."/>
            <person name="Bonfante P."/>
            <person name="Martin F.M."/>
        </authorList>
    </citation>
    <scope>NUCLEOTIDE SEQUENCE [LARGE SCALE GENOMIC DNA]</scope>
    <source>
        <strain evidence="12 13">RN42</strain>
    </source>
</reference>
<evidence type="ECO:0000256" key="6">
    <source>
        <dbReference type="ARBA" id="ARBA00023277"/>
    </source>
</evidence>
<dbReference type="SMART" id="SM00633">
    <property type="entry name" value="Glyco_10"/>
    <property type="match status" value="1"/>
</dbReference>
<dbReference type="Gene3D" id="3.20.20.80">
    <property type="entry name" value="Glycosidases"/>
    <property type="match status" value="1"/>
</dbReference>
<keyword evidence="13" id="KW-1185">Reference proteome</keyword>
<keyword evidence="6 9" id="KW-0119">Carbohydrate metabolism</keyword>
<dbReference type="PANTHER" id="PTHR31490:SF88">
    <property type="entry name" value="BETA-XYLANASE"/>
    <property type="match status" value="1"/>
</dbReference>
<dbReference type="OrthoDB" id="3055998at2759"/>
<evidence type="ECO:0000256" key="10">
    <source>
        <dbReference type="SAM" id="SignalP"/>
    </source>
</evidence>
<feature type="domain" description="GH10" evidence="11">
    <location>
        <begin position="31"/>
        <end position="347"/>
    </location>
</feature>
<dbReference type="PRINTS" id="PR00134">
    <property type="entry name" value="GLHYDRLASE10"/>
</dbReference>
<evidence type="ECO:0000256" key="9">
    <source>
        <dbReference type="RuleBase" id="RU361174"/>
    </source>
</evidence>
<gene>
    <name evidence="12" type="ORF">BJ508DRAFT_307253</name>
</gene>
<evidence type="ECO:0000256" key="5">
    <source>
        <dbReference type="ARBA" id="ARBA00022801"/>
    </source>
</evidence>
<comment type="similarity">
    <text evidence="2 9">Belongs to the glycosyl hydrolase 10 (cellulase F) family.</text>
</comment>
<dbReference type="Proteomes" id="UP000275078">
    <property type="component" value="Unassembled WGS sequence"/>
</dbReference>
<dbReference type="InterPro" id="IPR044846">
    <property type="entry name" value="GH10"/>
</dbReference>
<feature type="signal peptide" evidence="10">
    <location>
        <begin position="1"/>
        <end position="17"/>
    </location>
</feature>
<dbReference type="GO" id="GO:0045493">
    <property type="term" value="P:xylan catabolic process"/>
    <property type="evidence" value="ECO:0007669"/>
    <property type="project" value="UniProtKB-KW"/>
</dbReference>
<evidence type="ECO:0000259" key="11">
    <source>
        <dbReference type="PROSITE" id="PS51760"/>
    </source>
</evidence>
<evidence type="ECO:0000256" key="4">
    <source>
        <dbReference type="ARBA" id="ARBA00022729"/>
    </source>
</evidence>
<comment type="catalytic activity">
    <reaction evidence="1 9">
        <text>Endohydrolysis of (1-&gt;4)-beta-D-xylosidic linkages in xylans.</text>
        <dbReference type="EC" id="3.2.1.8"/>
    </reaction>
</comment>
<dbReference type="InterPro" id="IPR017853">
    <property type="entry name" value="GH"/>
</dbReference>
<dbReference type="Pfam" id="PF00331">
    <property type="entry name" value="Glyco_hydro_10"/>
    <property type="match status" value="1"/>
</dbReference>
<evidence type="ECO:0000256" key="2">
    <source>
        <dbReference type="ARBA" id="ARBA00007495"/>
    </source>
</evidence>
<keyword evidence="3 12" id="KW-0858">Xylan degradation</keyword>
<evidence type="ECO:0000313" key="12">
    <source>
        <dbReference type="EMBL" id="RPA80610.1"/>
    </source>
</evidence>
<evidence type="ECO:0000256" key="1">
    <source>
        <dbReference type="ARBA" id="ARBA00000681"/>
    </source>
</evidence>
<dbReference type="PROSITE" id="PS51760">
    <property type="entry name" value="GH10_2"/>
    <property type="match status" value="1"/>
</dbReference>
<keyword evidence="5 9" id="KW-0378">Hydrolase</keyword>
<keyword evidence="4 10" id="KW-0732">Signal</keyword>
<feature type="chain" id="PRO_5018337039" description="Beta-xylanase" evidence="10">
    <location>
        <begin position="18"/>
        <end position="352"/>
    </location>
</feature>
<evidence type="ECO:0000313" key="13">
    <source>
        <dbReference type="Proteomes" id="UP000275078"/>
    </source>
</evidence>
<dbReference type="EMBL" id="ML119686">
    <property type="protein sequence ID" value="RPA80610.1"/>
    <property type="molecule type" value="Genomic_DNA"/>
</dbReference>
<dbReference type="EC" id="3.2.1.8" evidence="9"/>
<dbReference type="AlphaFoldDB" id="A0A3N4I902"/>
<dbReference type="SUPFAM" id="SSF51445">
    <property type="entry name" value="(Trans)glycosidases"/>
    <property type="match status" value="1"/>
</dbReference>
<accession>A0A3N4I902</accession>
<keyword evidence="8 9" id="KW-0624">Polysaccharide degradation</keyword>
<keyword evidence="7 9" id="KW-0326">Glycosidase</keyword>
<evidence type="ECO:0000256" key="8">
    <source>
        <dbReference type="ARBA" id="ARBA00023326"/>
    </source>
</evidence>
<protein>
    <recommendedName>
        <fullName evidence="9">Beta-xylanase</fullName>
        <ecNumber evidence="9">3.2.1.8</ecNumber>
    </recommendedName>
</protein>
<organism evidence="12 13">
    <name type="scientific">Ascobolus immersus RN42</name>
    <dbReference type="NCBI Taxonomy" id="1160509"/>
    <lineage>
        <taxon>Eukaryota</taxon>
        <taxon>Fungi</taxon>
        <taxon>Dikarya</taxon>
        <taxon>Ascomycota</taxon>
        <taxon>Pezizomycotina</taxon>
        <taxon>Pezizomycetes</taxon>
        <taxon>Pezizales</taxon>
        <taxon>Ascobolaceae</taxon>
        <taxon>Ascobolus</taxon>
    </lineage>
</organism>
<dbReference type="STRING" id="1160509.A0A3N4I902"/>
<dbReference type="InterPro" id="IPR001000">
    <property type="entry name" value="GH10_dom"/>
</dbReference>